<dbReference type="OrthoDB" id="217645at2"/>
<keyword evidence="3" id="KW-0378">Hydrolase</keyword>
<organism evidence="6 7">
    <name type="scientific">Phenylobacterium deserti</name>
    <dbReference type="NCBI Taxonomy" id="1914756"/>
    <lineage>
        <taxon>Bacteria</taxon>
        <taxon>Pseudomonadati</taxon>
        <taxon>Pseudomonadota</taxon>
        <taxon>Alphaproteobacteria</taxon>
        <taxon>Caulobacterales</taxon>
        <taxon>Caulobacteraceae</taxon>
        <taxon>Phenylobacterium</taxon>
    </lineage>
</organism>
<keyword evidence="2" id="KW-0732">Signal</keyword>
<reference evidence="7" key="1">
    <citation type="submission" date="2018-05" db="EMBL/GenBank/DDBJ databases">
        <authorList>
            <person name="Li X."/>
        </authorList>
    </citation>
    <scope>NUCLEOTIDE SEQUENCE [LARGE SCALE GENOMIC DNA]</scope>
    <source>
        <strain evidence="7">YIM 73061</strain>
    </source>
</reference>
<evidence type="ECO:0000256" key="4">
    <source>
        <dbReference type="SAM" id="MobiDB-lite"/>
    </source>
</evidence>
<evidence type="ECO:0000256" key="3">
    <source>
        <dbReference type="ARBA" id="ARBA00022801"/>
    </source>
</evidence>
<dbReference type="Proteomes" id="UP000249725">
    <property type="component" value="Unassembled WGS sequence"/>
</dbReference>
<feature type="region of interest" description="Disordered" evidence="4">
    <location>
        <begin position="47"/>
        <end position="83"/>
    </location>
</feature>
<comment type="caution">
    <text evidence="6">The sequence shown here is derived from an EMBL/GenBank/DDBJ whole genome shotgun (WGS) entry which is preliminary data.</text>
</comment>
<evidence type="ECO:0000259" key="5">
    <source>
        <dbReference type="Pfam" id="PF22244"/>
    </source>
</evidence>
<name>A0A328AZ98_9CAUL</name>
<dbReference type="GO" id="GO:0052689">
    <property type="term" value="F:carboxylic ester hydrolase activity"/>
    <property type="evidence" value="ECO:0007669"/>
    <property type="project" value="UniProtKB-KW"/>
</dbReference>
<keyword evidence="7" id="KW-1185">Reference proteome</keyword>
<dbReference type="InterPro" id="IPR029058">
    <property type="entry name" value="AB_hydrolase_fold"/>
</dbReference>
<accession>A0A328AZ98</accession>
<keyword evidence="1" id="KW-0719">Serine esterase</keyword>
<gene>
    <name evidence="6" type="ORF">DJ018_00190</name>
</gene>
<protein>
    <submittedName>
        <fullName evidence="6">Acetylxylan esterase</fullName>
    </submittedName>
</protein>
<evidence type="ECO:0000313" key="6">
    <source>
        <dbReference type="EMBL" id="RAK58148.1"/>
    </source>
</evidence>
<feature type="domain" description="4-O-methyl-glucuronoyl methylesterase-like" evidence="5">
    <location>
        <begin position="285"/>
        <end position="445"/>
    </location>
</feature>
<evidence type="ECO:0000256" key="1">
    <source>
        <dbReference type="ARBA" id="ARBA00022487"/>
    </source>
</evidence>
<dbReference type="Pfam" id="PF22244">
    <property type="entry name" value="GCE_fung"/>
    <property type="match status" value="1"/>
</dbReference>
<dbReference type="AlphaFoldDB" id="A0A328AZ98"/>
<sequence>MTRRGLALGGVAVGSLAIGARALGQAAAPVTFTAEQDQRNMMDRLGIRSMRPSPSGREDAPNPANYDESIAGPTGDIPDVLRLKNGRPVTTPDAWWKQRRPQIAEDFEREVYGRIPADVPKVTWEVVASEPERLGFTPVNVTQLVGRVENSAYPAISVNMQMTLVLPAQAKGPVPVLIMFGRAAWPSPRQPSRDELARINAAMKAMLADKDPSLRPVFEGLPAYQPFGEAPMFPAGGPPPSWDVAGGGWGFALLDTATIQADSGDGLTRGIIGLTNKGQPRKVDDWGALRAWGWGASRALDYLQTRPEVDAKRIGVEGVSRYGKAALVAAAFDQRFGLVLVGSSGKGGATLHRRNFGEAVETLTSSGEYHWFCGNYLRYGAAEPASARRDIDTLPVDSHELIAMVAPRPCFISYGIPESGDAKWLDQRGSWMAAVAAGRVYRLLGAKDLGVGDDWRNTPMPPVLTGLLDGELAWRQHDGGHTDGPNIRTFVTWADKITGRKT</sequence>
<evidence type="ECO:0000313" key="7">
    <source>
        <dbReference type="Proteomes" id="UP000249725"/>
    </source>
</evidence>
<dbReference type="EMBL" id="QFYR01000001">
    <property type="protein sequence ID" value="RAK58148.1"/>
    <property type="molecule type" value="Genomic_DNA"/>
</dbReference>
<dbReference type="SUPFAM" id="SSF53474">
    <property type="entry name" value="alpha/beta-Hydrolases"/>
    <property type="match status" value="1"/>
</dbReference>
<evidence type="ECO:0000256" key="2">
    <source>
        <dbReference type="ARBA" id="ARBA00022729"/>
    </source>
</evidence>
<dbReference type="Gene3D" id="3.40.50.1820">
    <property type="entry name" value="alpha/beta hydrolase"/>
    <property type="match status" value="1"/>
</dbReference>
<proteinExistence type="predicted"/>
<dbReference type="InterPro" id="IPR054579">
    <property type="entry name" value="GCE-like_dom"/>
</dbReference>